<keyword evidence="3" id="KW-1185">Reference proteome</keyword>
<evidence type="ECO:0000256" key="1">
    <source>
        <dbReference type="SAM" id="Phobius"/>
    </source>
</evidence>
<reference evidence="2 3" key="1">
    <citation type="submission" date="2018-08" db="EMBL/GenBank/DDBJ databases">
        <title>A genome reference for cultivated species of the human gut microbiota.</title>
        <authorList>
            <person name="Zou Y."/>
            <person name="Xue W."/>
            <person name="Luo G."/>
        </authorList>
    </citation>
    <scope>NUCLEOTIDE SEQUENCE [LARGE SCALE GENOMIC DNA]</scope>
    <source>
        <strain evidence="2 3">AF24-29</strain>
    </source>
</reference>
<keyword evidence="1" id="KW-0812">Transmembrane</keyword>
<dbReference type="Proteomes" id="UP000284178">
    <property type="component" value="Unassembled WGS sequence"/>
</dbReference>
<dbReference type="GO" id="GO:0004190">
    <property type="term" value="F:aspartic-type endopeptidase activity"/>
    <property type="evidence" value="ECO:0007669"/>
    <property type="project" value="InterPro"/>
</dbReference>
<accession>A0A412FUP2</accession>
<keyword evidence="1" id="KW-1133">Transmembrane helix</keyword>
<feature type="transmembrane region" description="Helical" evidence="1">
    <location>
        <begin position="97"/>
        <end position="117"/>
    </location>
</feature>
<gene>
    <name evidence="2" type="ORF">DWY25_12915</name>
</gene>
<feature type="transmembrane region" description="Helical" evidence="1">
    <location>
        <begin position="129"/>
        <end position="151"/>
    </location>
</feature>
<evidence type="ECO:0000313" key="3">
    <source>
        <dbReference type="Proteomes" id="UP000284178"/>
    </source>
</evidence>
<proteinExistence type="predicted"/>
<dbReference type="GO" id="GO:0006508">
    <property type="term" value="P:proteolysis"/>
    <property type="evidence" value="ECO:0007669"/>
    <property type="project" value="InterPro"/>
</dbReference>
<dbReference type="GO" id="GO:0016020">
    <property type="term" value="C:membrane"/>
    <property type="evidence" value="ECO:0007669"/>
    <property type="project" value="InterPro"/>
</dbReference>
<comment type="caution">
    <text evidence="2">The sequence shown here is derived from an EMBL/GenBank/DDBJ whole genome shotgun (WGS) entry which is preliminary data.</text>
</comment>
<dbReference type="AlphaFoldDB" id="A0A412FUP2"/>
<dbReference type="Pfam" id="PF01252">
    <property type="entry name" value="Peptidase_A8"/>
    <property type="match status" value="1"/>
</dbReference>
<dbReference type="EMBL" id="QRUP01000017">
    <property type="protein sequence ID" value="RGR71906.1"/>
    <property type="molecule type" value="Genomic_DNA"/>
</dbReference>
<feature type="transmembrane region" description="Helical" evidence="1">
    <location>
        <begin position="65"/>
        <end position="85"/>
    </location>
</feature>
<dbReference type="InterPro" id="IPR001872">
    <property type="entry name" value="Peptidase_A8"/>
</dbReference>
<evidence type="ECO:0000313" key="2">
    <source>
        <dbReference type="EMBL" id="RGR71906.1"/>
    </source>
</evidence>
<organism evidence="2 3">
    <name type="scientific">Holdemania filiformis</name>
    <dbReference type="NCBI Taxonomy" id="61171"/>
    <lineage>
        <taxon>Bacteria</taxon>
        <taxon>Bacillati</taxon>
        <taxon>Bacillota</taxon>
        <taxon>Erysipelotrichia</taxon>
        <taxon>Erysipelotrichales</taxon>
        <taxon>Erysipelotrichaceae</taxon>
        <taxon>Holdemania</taxon>
    </lineage>
</organism>
<protein>
    <submittedName>
        <fullName evidence="2">Signal peptidase II</fullName>
    </submittedName>
</protein>
<name>A0A412FUP2_9FIRM</name>
<keyword evidence="1" id="KW-0472">Membrane</keyword>
<sequence length="172" mass="19978">MKKFKLFIIPILFLILIDQTLKIMISKEFMTYEFDILSGILRFNPVINIRLSYIGNFFEPLSNPFLTILLNVFALGILISGYLLYKVKRENTSFPVKIIMIFGLAGCLCSLIDKLFWGGSLDFLQIPNFFIFDLKDCYITMAGIPFVILGISHSQEISVKEYLRFCWNKFKL</sequence>